<dbReference type="EMBL" id="BLXT01003136">
    <property type="protein sequence ID" value="GFO00635.1"/>
    <property type="molecule type" value="Genomic_DNA"/>
</dbReference>
<reference evidence="2 3" key="1">
    <citation type="journal article" date="2021" name="Elife">
        <title>Chloroplast acquisition without the gene transfer in kleptoplastic sea slugs, Plakobranchus ocellatus.</title>
        <authorList>
            <person name="Maeda T."/>
            <person name="Takahashi S."/>
            <person name="Yoshida T."/>
            <person name="Shimamura S."/>
            <person name="Takaki Y."/>
            <person name="Nagai Y."/>
            <person name="Toyoda A."/>
            <person name="Suzuki Y."/>
            <person name="Arimoto A."/>
            <person name="Ishii H."/>
            <person name="Satoh N."/>
            <person name="Nishiyama T."/>
            <person name="Hasebe M."/>
            <person name="Maruyama T."/>
            <person name="Minagawa J."/>
            <person name="Obokata J."/>
            <person name="Shigenobu S."/>
        </authorList>
    </citation>
    <scope>NUCLEOTIDE SEQUENCE [LARGE SCALE GENOMIC DNA]</scope>
</reference>
<keyword evidence="1" id="KW-0812">Transmembrane</keyword>
<feature type="transmembrane region" description="Helical" evidence="1">
    <location>
        <begin position="153"/>
        <end position="173"/>
    </location>
</feature>
<evidence type="ECO:0008006" key="4">
    <source>
        <dbReference type="Google" id="ProtNLM"/>
    </source>
</evidence>
<feature type="transmembrane region" description="Helical" evidence="1">
    <location>
        <begin position="31"/>
        <end position="54"/>
    </location>
</feature>
<sequence length="346" mass="39919">MDSDTQQQQDSSDYNYMSVERQYEDANRFSLLFSSALFGLGTILNLWFVIAILTSPFHRVKLRNQLICNLSIFYLAVALVKSPIMLFYSQLLLQDFEWATLCDSLTLSVQLELVSNFIQDWLIFFIVTDYLTTVARFDPSKWLHPRLVNTGKFIIHILPWIASPALYPLLVPLLSQLSWCITPLPNLVHTDVLFTMMAPVVASIVITFVAYALTCWRGSRHADSQELEHRLITQDGQIDNPLVYVFVMVVSVACEAAFLISVFMIATKTYVKLIFLTAACEVSDARSVLMMLPWLLFPDIRDRLKSWRPWPCIPEPVPDSENRTELPMWSEEWKRREQGEQTYIDA</sequence>
<evidence type="ECO:0000313" key="2">
    <source>
        <dbReference type="EMBL" id="GFO00635.1"/>
    </source>
</evidence>
<feature type="transmembrane region" description="Helical" evidence="1">
    <location>
        <begin position="66"/>
        <end position="88"/>
    </location>
</feature>
<name>A0AAV3ZZL5_9GAST</name>
<dbReference type="Proteomes" id="UP000735302">
    <property type="component" value="Unassembled WGS sequence"/>
</dbReference>
<dbReference type="AlphaFoldDB" id="A0AAV3ZZL5"/>
<feature type="transmembrane region" description="Helical" evidence="1">
    <location>
        <begin position="193"/>
        <end position="213"/>
    </location>
</feature>
<comment type="caution">
    <text evidence="2">The sequence shown here is derived from an EMBL/GenBank/DDBJ whole genome shotgun (WGS) entry which is preliminary data.</text>
</comment>
<feature type="transmembrane region" description="Helical" evidence="1">
    <location>
        <begin position="242"/>
        <end position="267"/>
    </location>
</feature>
<feature type="transmembrane region" description="Helical" evidence="1">
    <location>
        <begin position="113"/>
        <end position="132"/>
    </location>
</feature>
<evidence type="ECO:0000256" key="1">
    <source>
        <dbReference type="SAM" id="Phobius"/>
    </source>
</evidence>
<organism evidence="2 3">
    <name type="scientific">Plakobranchus ocellatus</name>
    <dbReference type="NCBI Taxonomy" id="259542"/>
    <lineage>
        <taxon>Eukaryota</taxon>
        <taxon>Metazoa</taxon>
        <taxon>Spiralia</taxon>
        <taxon>Lophotrochozoa</taxon>
        <taxon>Mollusca</taxon>
        <taxon>Gastropoda</taxon>
        <taxon>Heterobranchia</taxon>
        <taxon>Euthyneura</taxon>
        <taxon>Panpulmonata</taxon>
        <taxon>Sacoglossa</taxon>
        <taxon>Placobranchoidea</taxon>
        <taxon>Plakobranchidae</taxon>
        <taxon>Plakobranchus</taxon>
    </lineage>
</organism>
<keyword evidence="1" id="KW-0472">Membrane</keyword>
<keyword evidence="3" id="KW-1185">Reference proteome</keyword>
<proteinExistence type="predicted"/>
<evidence type="ECO:0000313" key="3">
    <source>
        <dbReference type="Proteomes" id="UP000735302"/>
    </source>
</evidence>
<protein>
    <recommendedName>
        <fullName evidence="4">G-protein coupled receptors family 1 profile domain-containing protein</fullName>
    </recommendedName>
</protein>
<gene>
    <name evidence="2" type="ORF">PoB_002714000</name>
</gene>
<accession>A0AAV3ZZL5</accession>
<dbReference type="Gene3D" id="1.20.1070.10">
    <property type="entry name" value="Rhodopsin 7-helix transmembrane proteins"/>
    <property type="match status" value="1"/>
</dbReference>
<keyword evidence="1" id="KW-1133">Transmembrane helix</keyword>